<proteinExistence type="predicted"/>
<dbReference type="PANTHER" id="PTHR21180:SF32">
    <property type="entry name" value="ENDONUCLEASE_EXONUCLEASE_PHOSPHATASE FAMILY DOMAIN-CONTAINING PROTEIN 1"/>
    <property type="match status" value="1"/>
</dbReference>
<dbReference type="Proteomes" id="UP000190897">
    <property type="component" value="Unassembled WGS sequence"/>
</dbReference>
<evidence type="ECO:0000313" key="2">
    <source>
        <dbReference type="EMBL" id="SKB56429.1"/>
    </source>
</evidence>
<dbReference type="AlphaFoldDB" id="A0A1T5CAJ0"/>
<dbReference type="Pfam" id="PF12836">
    <property type="entry name" value="HHH_3"/>
    <property type="match status" value="3"/>
</dbReference>
<keyword evidence="1" id="KW-0472">Membrane</keyword>
<gene>
    <name evidence="2" type="ORF">SAMN05660293_01043</name>
</gene>
<reference evidence="3" key="1">
    <citation type="submission" date="2017-02" db="EMBL/GenBank/DDBJ databases">
        <authorList>
            <person name="Varghese N."/>
            <person name="Submissions S."/>
        </authorList>
    </citation>
    <scope>NUCLEOTIDE SEQUENCE [LARGE SCALE GENOMIC DNA]</scope>
    <source>
        <strain evidence="3">DSM 22270</strain>
    </source>
</reference>
<dbReference type="InterPro" id="IPR051675">
    <property type="entry name" value="Endo/Exo/Phosphatase_dom_1"/>
</dbReference>
<organism evidence="2 3">
    <name type="scientific">Dyadobacter psychrophilus</name>
    <dbReference type="NCBI Taxonomy" id="651661"/>
    <lineage>
        <taxon>Bacteria</taxon>
        <taxon>Pseudomonadati</taxon>
        <taxon>Bacteroidota</taxon>
        <taxon>Cytophagia</taxon>
        <taxon>Cytophagales</taxon>
        <taxon>Spirosomataceae</taxon>
        <taxon>Dyadobacter</taxon>
    </lineage>
</organism>
<name>A0A1T5CAJ0_9BACT</name>
<protein>
    <submittedName>
        <fullName evidence="2">DNA uptake protein ComE</fullName>
    </submittedName>
</protein>
<dbReference type="Gene3D" id="1.10.150.280">
    <property type="entry name" value="AF1531-like domain"/>
    <property type="match status" value="3"/>
</dbReference>
<keyword evidence="1" id="KW-0812">Transmembrane</keyword>
<dbReference type="OrthoDB" id="981124at2"/>
<dbReference type="RefSeq" id="WP_082213549.1">
    <property type="nucleotide sequence ID" value="NZ_FUZA01000001.1"/>
</dbReference>
<keyword evidence="3" id="KW-1185">Reference proteome</keyword>
<dbReference type="PANTHER" id="PTHR21180">
    <property type="entry name" value="ENDONUCLEASE/EXONUCLEASE/PHOSPHATASE FAMILY DOMAIN-CONTAINING PROTEIN 1"/>
    <property type="match status" value="1"/>
</dbReference>
<dbReference type="EMBL" id="FUZA01000001">
    <property type="protein sequence ID" value="SKB56429.1"/>
    <property type="molecule type" value="Genomic_DNA"/>
</dbReference>
<sequence>MFRKIRDLLQSYFRISKKEARGALVLMVLCLLLLWFPFIFRRFLLPVLPIDKQPVNLKMLDSLAIELEKANQSRNRKFKPFPKKQYTKKPPKSIRLFDFDPNSASVEELETLGIPTFLANRIEKFRSKGGKFRKKEDLLNIYDFPSELFHKLEKHIVFASTTNPEKINAKTETLKETRKTTHSTFNRPAQPAITPFDINTADTTELVKLRGIGSKLSMRILKFRDALGGFHTTDQYAEIFGLDSLALSELHRYGKVNSAAKKININSITVEELGKHSYFKNKRITTAIINFRHQHGPFRVVDDLRKVRVLDDNMIKKIEPYLRFD</sequence>
<dbReference type="STRING" id="651661.SAMN05660293_01043"/>
<evidence type="ECO:0000313" key="3">
    <source>
        <dbReference type="Proteomes" id="UP000190897"/>
    </source>
</evidence>
<accession>A0A1T5CAJ0</accession>
<feature type="transmembrane region" description="Helical" evidence="1">
    <location>
        <begin position="21"/>
        <end position="40"/>
    </location>
</feature>
<dbReference type="GO" id="GO:0015628">
    <property type="term" value="P:protein secretion by the type II secretion system"/>
    <property type="evidence" value="ECO:0007669"/>
    <property type="project" value="TreeGrafter"/>
</dbReference>
<evidence type="ECO:0000256" key="1">
    <source>
        <dbReference type="SAM" id="Phobius"/>
    </source>
</evidence>
<keyword evidence="1" id="KW-1133">Transmembrane helix</keyword>
<dbReference type="InterPro" id="IPR010994">
    <property type="entry name" value="RuvA_2-like"/>
</dbReference>
<dbReference type="GO" id="GO:0015627">
    <property type="term" value="C:type II protein secretion system complex"/>
    <property type="evidence" value="ECO:0007669"/>
    <property type="project" value="TreeGrafter"/>
</dbReference>
<dbReference type="SUPFAM" id="SSF47781">
    <property type="entry name" value="RuvA domain 2-like"/>
    <property type="match status" value="3"/>
</dbReference>